<dbReference type="InterPro" id="IPR036397">
    <property type="entry name" value="RNaseH_sf"/>
</dbReference>
<dbReference type="Proteomes" id="UP001630127">
    <property type="component" value="Unassembled WGS sequence"/>
</dbReference>
<feature type="domain" description="RNase H type-1" evidence="1">
    <location>
        <begin position="47"/>
        <end position="135"/>
    </location>
</feature>
<gene>
    <name evidence="2" type="ORF">ACH5RR_037221</name>
</gene>
<dbReference type="InterPro" id="IPR044730">
    <property type="entry name" value="RNase_H-like_dom_plant"/>
</dbReference>
<dbReference type="InterPro" id="IPR012337">
    <property type="entry name" value="RNaseH-like_sf"/>
</dbReference>
<dbReference type="AlphaFoldDB" id="A0ABD2YA77"/>
<dbReference type="Gene3D" id="3.30.420.10">
    <property type="entry name" value="Ribonuclease H-like superfamily/Ribonuclease H"/>
    <property type="match status" value="1"/>
</dbReference>
<proteinExistence type="predicted"/>
<reference evidence="2 3" key="1">
    <citation type="submission" date="2024-11" db="EMBL/GenBank/DDBJ databases">
        <title>A near-complete genome assembly of Cinchona calisaya.</title>
        <authorList>
            <person name="Lian D.C."/>
            <person name="Zhao X.W."/>
            <person name="Wei L."/>
        </authorList>
    </citation>
    <scope>NUCLEOTIDE SEQUENCE [LARGE SCALE GENOMIC DNA]</scope>
    <source>
        <tissue evidence="2">Nenye</tissue>
    </source>
</reference>
<evidence type="ECO:0000259" key="1">
    <source>
        <dbReference type="Pfam" id="PF13456"/>
    </source>
</evidence>
<organism evidence="2 3">
    <name type="scientific">Cinchona calisaya</name>
    <dbReference type="NCBI Taxonomy" id="153742"/>
    <lineage>
        <taxon>Eukaryota</taxon>
        <taxon>Viridiplantae</taxon>
        <taxon>Streptophyta</taxon>
        <taxon>Embryophyta</taxon>
        <taxon>Tracheophyta</taxon>
        <taxon>Spermatophyta</taxon>
        <taxon>Magnoliopsida</taxon>
        <taxon>eudicotyledons</taxon>
        <taxon>Gunneridae</taxon>
        <taxon>Pentapetalae</taxon>
        <taxon>asterids</taxon>
        <taxon>lamiids</taxon>
        <taxon>Gentianales</taxon>
        <taxon>Rubiaceae</taxon>
        <taxon>Cinchonoideae</taxon>
        <taxon>Cinchoneae</taxon>
        <taxon>Cinchona</taxon>
    </lineage>
</organism>
<keyword evidence="3" id="KW-1185">Reference proteome</keyword>
<dbReference type="EMBL" id="JBJUIK010000015">
    <property type="protein sequence ID" value="KAL3502772.1"/>
    <property type="molecule type" value="Genomic_DNA"/>
</dbReference>
<evidence type="ECO:0000313" key="2">
    <source>
        <dbReference type="EMBL" id="KAL3502772.1"/>
    </source>
</evidence>
<dbReference type="InterPro" id="IPR053151">
    <property type="entry name" value="RNase_H-like"/>
</dbReference>
<accession>A0ABD2YA77</accession>
<name>A0ABD2YA77_9GENT</name>
<protein>
    <recommendedName>
        <fullName evidence="1">RNase H type-1 domain-containing protein</fullName>
    </recommendedName>
</protein>
<evidence type="ECO:0000313" key="3">
    <source>
        <dbReference type="Proteomes" id="UP001630127"/>
    </source>
</evidence>
<dbReference type="Pfam" id="PF13456">
    <property type="entry name" value="RVT_3"/>
    <property type="match status" value="1"/>
</dbReference>
<dbReference type="CDD" id="cd06222">
    <property type="entry name" value="RNase_H_like"/>
    <property type="match status" value="1"/>
</dbReference>
<sequence length="136" mass="14851">MLSLVKPFETSNSLSLGQGWVVTKPFKILTPIPVCWSFPPFGRFKINVDCSLITSSDLAGGSGLLMDSTGHVVVGFASYIGHKSIMVAEILALIQGVKLCIDQGYLDALIESYSQVLCHMISSDRSYSWHLDALIR</sequence>
<dbReference type="PANTHER" id="PTHR47723:SF19">
    <property type="entry name" value="POLYNUCLEOTIDYL TRANSFERASE, RIBONUCLEASE H-LIKE SUPERFAMILY PROTEIN"/>
    <property type="match status" value="1"/>
</dbReference>
<dbReference type="InterPro" id="IPR002156">
    <property type="entry name" value="RNaseH_domain"/>
</dbReference>
<dbReference type="SUPFAM" id="SSF53098">
    <property type="entry name" value="Ribonuclease H-like"/>
    <property type="match status" value="1"/>
</dbReference>
<comment type="caution">
    <text evidence="2">The sequence shown here is derived from an EMBL/GenBank/DDBJ whole genome shotgun (WGS) entry which is preliminary data.</text>
</comment>
<dbReference type="PANTHER" id="PTHR47723">
    <property type="entry name" value="OS05G0353850 PROTEIN"/>
    <property type="match status" value="1"/>
</dbReference>